<dbReference type="InterPro" id="IPR056789">
    <property type="entry name" value="LRR_R13L1-DRL21"/>
</dbReference>
<dbReference type="Pfam" id="PF00931">
    <property type="entry name" value="NB-ARC"/>
    <property type="match status" value="1"/>
</dbReference>
<evidence type="ECO:0000313" key="10">
    <source>
        <dbReference type="RefSeq" id="XP_039145405.1"/>
    </source>
</evidence>
<dbReference type="Gene3D" id="3.40.50.300">
    <property type="entry name" value="P-loop containing nucleotide triphosphate hydrolases"/>
    <property type="match status" value="1"/>
</dbReference>
<dbReference type="Proteomes" id="UP001515500">
    <property type="component" value="Chromosome 18"/>
</dbReference>
<keyword evidence="1" id="KW-0433">Leucine-rich repeat</keyword>
<evidence type="ECO:0000256" key="4">
    <source>
        <dbReference type="SAM" id="Coils"/>
    </source>
</evidence>
<keyword evidence="4" id="KW-0175">Coiled coil</keyword>
<dbReference type="InterPro" id="IPR027417">
    <property type="entry name" value="P-loop_NTPase"/>
</dbReference>
<dbReference type="RefSeq" id="XP_039145405.1">
    <property type="nucleotide sequence ID" value="XM_039289471.1"/>
</dbReference>
<feature type="domain" description="NB-ARC" evidence="5">
    <location>
        <begin position="229"/>
        <end position="403"/>
    </location>
</feature>
<dbReference type="GO" id="GO:0006952">
    <property type="term" value="P:defense response"/>
    <property type="evidence" value="ECO:0007669"/>
    <property type="project" value="UniProtKB-KW"/>
</dbReference>
<dbReference type="Pfam" id="PF25019">
    <property type="entry name" value="LRR_R13L1-DRL21"/>
    <property type="match status" value="1"/>
</dbReference>
<accession>A0AB40D159</accession>
<dbReference type="Gene3D" id="1.10.10.10">
    <property type="entry name" value="Winged helix-like DNA-binding domain superfamily/Winged helix DNA-binding domain"/>
    <property type="match status" value="1"/>
</dbReference>
<dbReference type="Pfam" id="PF23559">
    <property type="entry name" value="WHD_DRP"/>
    <property type="match status" value="1"/>
</dbReference>
<organism evidence="8 9">
    <name type="scientific">Dioscorea cayennensis subsp. rotundata</name>
    <name type="common">White Guinea yam</name>
    <name type="synonym">Dioscorea rotundata</name>
    <dbReference type="NCBI Taxonomy" id="55577"/>
    <lineage>
        <taxon>Eukaryota</taxon>
        <taxon>Viridiplantae</taxon>
        <taxon>Streptophyta</taxon>
        <taxon>Embryophyta</taxon>
        <taxon>Tracheophyta</taxon>
        <taxon>Spermatophyta</taxon>
        <taxon>Magnoliopsida</taxon>
        <taxon>Liliopsida</taxon>
        <taxon>Dioscoreales</taxon>
        <taxon>Dioscoreaceae</taxon>
        <taxon>Dioscorea</taxon>
    </lineage>
</organism>
<dbReference type="SUPFAM" id="SSF52540">
    <property type="entry name" value="P-loop containing nucleoside triphosphate hydrolases"/>
    <property type="match status" value="1"/>
</dbReference>
<dbReference type="InterPro" id="IPR036388">
    <property type="entry name" value="WH-like_DNA-bd_sf"/>
</dbReference>
<feature type="domain" description="Disease resistance protein winged helix" evidence="6">
    <location>
        <begin position="488"/>
        <end position="553"/>
    </location>
</feature>
<gene>
    <name evidence="9 10" type="primary">LOC120282635</name>
</gene>
<keyword evidence="3" id="KW-0611">Plant defense</keyword>
<dbReference type="PANTHER" id="PTHR36766:SF40">
    <property type="entry name" value="DISEASE RESISTANCE PROTEIN RGA3"/>
    <property type="match status" value="1"/>
</dbReference>
<feature type="domain" description="R13L1/DRL21-like LRR repeat region" evidence="7">
    <location>
        <begin position="717"/>
        <end position="840"/>
    </location>
</feature>
<evidence type="ECO:0000259" key="7">
    <source>
        <dbReference type="Pfam" id="PF25019"/>
    </source>
</evidence>
<dbReference type="GeneID" id="120282635"/>
<sequence>MVSVNLAGMTGAILAPLLPHALDKLISCLVEYLSRDEASSSSEVDKHQQLQNEQEALEDANIKLKIMQDEVRKLHKRDKKNMRLIHINNKLRDVGYEIQDLEGDLEYMELQRKVEEINLQDEADDKRQSKKPKRLFWFSWITGQSSNKRRRLSSSVSTDDIVNRMRTIVKQINCIDSEMTTEIKVDQLFQQIVLNGVYDPWGQHQVKKNHGRETTSSIKERKIYGRDSEIERLTELLTKPTKLIGNISVVSISGMGGIGKTALAEFVFNSQEIKDHFDKRVWICVTDNYDRFRIIKEIIDLLSMDDDIKFPHDTTSLDLLETKLKRSLTGKKFLLVLDDVWSAEWQQLLDSLRSSQVKIVKILVTCRNPKALGSQDRNYGISLEGLYDAECWSFFFNCVFADENSDNYPKRLLSIGWQIMKKLNGSPLAVKTVGRILGCSLTEKHWKDLLESDLWKLENDENDIMSVLALSYYHLPQHLQLCIAFCSVFPKNFSFDKLSAIDMWIAHGYVHENGSSSKTMRDIGREYYAELVAMGFFSNNVSFKMHNLIHDLVHSISHGEIYIYEGRKDEKISKNVRHLCARSLFDLGLVYKTNNLRTLVLYRAGDVCAFLNHGAFKRIRVLVILDTNMEELPETIVNLRYLQYLDLEKTNIKSIPESICVLYQLRVLKLPPLYTHPSLFHSLIEFREWNLFKADNAIYSSRGWPIFSVKRGGNNMISQLRNMNELRGSIMINGLENIDTAEEGMKAKLKEKCHIDVLTLSWKYTADGCKHDVQEEVLEGFQPHPNLNCLFIEGYMGSKSPSWLMILQKLQTLYLFECRNWARLPAALGLLPSLVALGLSGINNITIEGDDTVTQMFTSLEFLELKKATVSFEGMLLSSSSSLTTASCRKLFPRLQSLIVEKCNGVNGLPWKMLSSLKALKINASRGLQGQVPGCLQNLNSLTSLKIKGLKIENTNMRAQQQQLGGLVPNLRKLNIECCENVGFLLDVLLSIPSLKKLTISKCGGPVSLSSLSHLSFLTYISLQEVEITVDDVTLVFPSLQTLRLKEASMIFQNMPSSSSLSETTQNLNHFPMLTDLTIACREVNGLHWPLFSTLKSLKNINSPELDDHLLPGCLNASSVLTSLQLTGAKIKTFHAELMATPNALRYLCLEDCNELISVEGLHALPSLIFLRIINCHQFRTLFMEQITEQGVFLPKLSDIYIESCENLESLPAWVPRLPLLISLSITKCPKFHSLPEGGLPSSLQRLTIRECDPSLMKQCQQEGSPDWLMIEHIPVQTYKWNEIYL</sequence>
<dbReference type="InterPro" id="IPR058922">
    <property type="entry name" value="WHD_DRP"/>
</dbReference>
<evidence type="ECO:0000256" key="2">
    <source>
        <dbReference type="ARBA" id="ARBA00022737"/>
    </source>
</evidence>
<dbReference type="PANTHER" id="PTHR36766">
    <property type="entry name" value="PLANT BROAD-SPECTRUM MILDEW RESISTANCE PROTEIN RPW8"/>
    <property type="match status" value="1"/>
</dbReference>
<evidence type="ECO:0000259" key="5">
    <source>
        <dbReference type="Pfam" id="PF00931"/>
    </source>
</evidence>
<protein>
    <submittedName>
        <fullName evidence="9 10">Disease resistance protein RGA2-like</fullName>
    </submittedName>
</protein>
<dbReference type="InterPro" id="IPR002182">
    <property type="entry name" value="NB-ARC"/>
</dbReference>
<feature type="coiled-coil region" evidence="4">
    <location>
        <begin position="47"/>
        <end position="77"/>
    </location>
</feature>
<dbReference type="GO" id="GO:0043531">
    <property type="term" value="F:ADP binding"/>
    <property type="evidence" value="ECO:0007669"/>
    <property type="project" value="InterPro"/>
</dbReference>
<dbReference type="SUPFAM" id="SSF52058">
    <property type="entry name" value="L domain-like"/>
    <property type="match status" value="2"/>
</dbReference>
<evidence type="ECO:0000256" key="1">
    <source>
        <dbReference type="ARBA" id="ARBA00022614"/>
    </source>
</evidence>
<keyword evidence="8" id="KW-1185">Reference proteome</keyword>
<dbReference type="Gene3D" id="1.10.8.430">
    <property type="entry name" value="Helical domain of apoptotic protease-activating factors"/>
    <property type="match status" value="1"/>
</dbReference>
<dbReference type="PRINTS" id="PR00364">
    <property type="entry name" value="DISEASERSIST"/>
</dbReference>
<name>A0AB40D159_DIOCR</name>
<proteinExistence type="predicted"/>
<dbReference type="RefSeq" id="XP_039145404.1">
    <property type="nucleotide sequence ID" value="XM_039289470.1"/>
</dbReference>
<dbReference type="InterPro" id="IPR032675">
    <property type="entry name" value="LRR_dom_sf"/>
</dbReference>
<evidence type="ECO:0000313" key="9">
    <source>
        <dbReference type="RefSeq" id="XP_039145404.1"/>
    </source>
</evidence>
<keyword evidence="2" id="KW-0677">Repeat</keyword>
<dbReference type="Gene3D" id="3.80.10.10">
    <property type="entry name" value="Ribonuclease Inhibitor"/>
    <property type="match status" value="3"/>
</dbReference>
<dbReference type="InterPro" id="IPR042197">
    <property type="entry name" value="Apaf_helical"/>
</dbReference>
<evidence type="ECO:0000256" key="3">
    <source>
        <dbReference type="ARBA" id="ARBA00022821"/>
    </source>
</evidence>
<reference evidence="9 10" key="1">
    <citation type="submission" date="2025-04" db="UniProtKB">
        <authorList>
            <consortium name="RefSeq"/>
        </authorList>
    </citation>
    <scope>IDENTIFICATION</scope>
</reference>
<evidence type="ECO:0000259" key="6">
    <source>
        <dbReference type="Pfam" id="PF23559"/>
    </source>
</evidence>
<evidence type="ECO:0000313" key="8">
    <source>
        <dbReference type="Proteomes" id="UP001515500"/>
    </source>
</evidence>